<accession>A0A2P2PFF2</accession>
<dbReference type="EMBL" id="GGEC01072905">
    <property type="protein sequence ID" value="MBX53389.1"/>
    <property type="molecule type" value="Transcribed_RNA"/>
</dbReference>
<protein>
    <submittedName>
        <fullName evidence="1">Uncharacterized protein</fullName>
    </submittedName>
</protein>
<evidence type="ECO:0000313" key="1">
    <source>
        <dbReference type="EMBL" id="MBX53389.1"/>
    </source>
</evidence>
<reference evidence="1" key="1">
    <citation type="submission" date="2018-02" db="EMBL/GenBank/DDBJ databases">
        <title>Rhizophora mucronata_Transcriptome.</title>
        <authorList>
            <person name="Meera S.P."/>
            <person name="Sreeshan A."/>
            <person name="Augustine A."/>
        </authorList>
    </citation>
    <scope>NUCLEOTIDE SEQUENCE</scope>
    <source>
        <tissue evidence="1">Leaf</tissue>
    </source>
</reference>
<proteinExistence type="predicted"/>
<dbReference type="AlphaFoldDB" id="A0A2P2PFF2"/>
<name>A0A2P2PFF2_RHIMU</name>
<sequence length="24" mass="2809">MSSIRDIGLIINDRISMTMLLRFL</sequence>
<organism evidence="1">
    <name type="scientific">Rhizophora mucronata</name>
    <name type="common">Asiatic mangrove</name>
    <dbReference type="NCBI Taxonomy" id="61149"/>
    <lineage>
        <taxon>Eukaryota</taxon>
        <taxon>Viridiplantae</taxon>
        <taxon>Streptophyta</taxon>
        <taxon>Embryophyta</taxon>
        <taxon>Tracheophyta</taxon>
        <taxon>Spermatophyta</taxon>
        <taxon>Magnoliopsida</taxon>
        <taxon>eudicotyledons</taxon>
        <taxon>Gunneridae</taxon>
        <taxon>Pentapetalae</taxon>
        <taxon>rosids</taxon>
        <taxon>fabids</taxon>
        <taxon>Malpighiales</taxon>
        <taxon>Rhizophoraceae</taxon>
        <taxon>Rhizophora</taxon>
    </lineage>
</organism>